<dbReference type="InterPro" id="IPR016024">
    <property type="entry name" value="ARM-type_fold"/>
</dbReference>
<dbReference type="RefSeq" id="XP_011502927.1">
    <property type="nucleotide sequence ID" value="XM_011504625.1"/>
</dbReference>
<dbReference type="KEGG" id="csol:105366249"/>
<dbReference type="Pfam" id="PF10274">
    <property type="entry name" value="ParcG"/>
    <property type="match status" value="1"/>
</dbReference>
<dbReference type="AlphaFoldDB" id="A0AAJ6YRG9"/>
<dbReference type="GeneID" id="105366249"/>
<evidence type="ECO:0000313" key="1">
    <source>
        <dbReference type="Proteomes" id="UP000695007"/>
    </source>
</evidence>
<dbReference type="PANTHER" id="PTHR21207:SF2">
    <property type="entry name" value="PARKIN COREGULATED GENE PROTEIN"/>
    <property type="match status" value="1"/>
</dbReference>
<evidence type="ECO:0000313" key="2">
    <source>
        <dbReference type="RefSeq" id="XP_011502927.1"/>
    </source>
</evidence>
<reference evidence="2" key="1">
    <citation type="submission" date="2025-08" db="UniProtKB">
        <authorList>
            <consortium name="RefSeq"/>
        </authorList>
    </citation>
    <scope>IDENTIFICATION</scope>
</reference>
<dbReference type="GO" id="GO:0051879">
    <property type="term" value="F:Hsp90 protein binding"/>
    <property type="evidence" value="ECO:0007669"/>
    <property type="project" value="TreeGrafter"/>
</dbReference>
<dbReference type="GO" id="GO:0030544">
    <property type="term" value="F:Hsp70 protein binding"/>
    <property type="evidence" value="ECO:0007669"/>
    <property type="project" value="TreeGrafter"/>
</dbReference>
<keyword evidence="1" id="KW-1185">Reference proteome</keyword>
<accession>A0AAJ6YRG9</accession>
<sequence length="250" mass="28739">MVNRGEFWSEVRRKKCGREKKALRIVPAFTIQALQANTVVASPPRISLFKERPAKISVFRKYYERGMFPLTLEVDGGAGLHVTWKLSSGKLGMEKLDYKYYLPLFFDGLTENRQPYSFIVEQSITDMLEVGSVKVLPVIPYLIKPIKKSLDTKIPEVICRTCRILQRLVRCGPCIGEALVPYFRQILPIFNLFKEKKVNLGEAIDYSQQRGDNVPDLIQETLEIFEQYGGEDAFINIKYIIPTYESCINN</sequence>
<dbReference type="PANTHER" id="PTHR21207">
    <property type="entry name" value="PARKIN COREGULATED GENE PROTEIN PARK2 COREGULATED"/>
    <property type="match status" value="1"/>
</dbReference>
<protein>
    <submittedName>
        <fullName evidence="2">Parkin coregulated gene protein homolog</fullName>
    </submittedName>
</protein>
<gene>
    <name evidence="2" type="primary">LOC105366249</name>
</gene>
<dbReference type="InterPro" id="IPR019399">
    <property type="entry name" value="Parkin_co-regulated_protein"/>
</dbReference>
<dbReference type="Proteomes" id="UP000695007">
    <property type="component" value="Unplaced"/>
</dbReference>
<proteinExistence type="predicted"/>
<organism evidence="1 2">
    <name type="scientific">Ceratosolen solmsi marchali</name>
    <dbReference type="NCBI Taxonomy" id="326594"/>
    <lineage>
        <taxon>Eukaryota</taxon>
        <taxon>Metazoa</taxon>
        <taxon>Ecdysozoa</taxon>
        <taxon>Arthropoda</taxon>
        <taxon>Hexapoda</taxon>
        <taxon>Insecta</taxon>
        <taxon>Pterygota</taxon>
        <taxon>Neoptera</taxon>
        <taxon>Endopterygota</taxon>
        <taxon>Hymenoptera</taxon>
        <taxon>Apocrita</taxon>
        <taxon>Proctotrupomorpha</taxon>
        <taxon>Chalcidoidea</taxon>
        <taxon>Agaonidae</taxon>
        <taxon>Agaoninae</taxon>
        <taxon>Ceratosolen</taxon>
    </lineage>
</organism>
<name>A0AAJ6YRG9_9HYME</name>
<dbReference type="SUPFAM" id="SSF48371">
    <property type="entry name" value="ARM repeat"/>
    <property type="match status" value="1"/>
</dbReference>